<dbReference type="InterPro" id="IPR016160">
    <property type="entry name" value="Ald_DH_CS_CYS"/>
</dbReference>
<evidence type="ECO:0000256" key="4">
    <source>
        <dbReference type="ARBA" id="ARBA00022491"/>
    </source>
</evidence>
<accession>A0A0M3AQG6</accession>
<evidence type="ECO:0000256" key="18">
    <source>
        <dbReference type="PIRNR" id="PIRNR000197"/>
    </source>
</evidence>
<dbReference type="PIRSF" id="PIRSF000197">
    <property type="entry name" value="Bifunct_PutA"/>
    <property type="match status" value="1"/>
</dbReference>
<sequence>MTSQLPFAAFAPPIRQQSPLRRAITSAYRRDEAQCIAPLIEAATLDEPTRRKARETARQLVTTLRANHRGSGVEGLVQEYSLSSQEGVALMCLAEALLRIPDAATRDALIRDKIADGDWSSHLGGGKSLFVNAATWGLVVTGKLVASVDDRGLGAALARLVARAGEPVIRRGVDLAMRMMGEQFVTGETIAEALKRARDLEAKGFRYSYDMLGEAATTAADAARYHEDYERAIHAIGRASAGRGIYEGPGISIKLSALHPRYARAQADRVMGELLPLVKRLALLAKGYDIGLNIDAEEADRLELSLDLLESLALDPDLAGWDGLGFVVQGYGKRCPFVIDWIVDLARRAGRRIMVRLVKGAYWDAEIKRAQVDGLADFPVYTRKVHTDVSYVACARRLLAAPDAVFPQFATHNAQTLATIYHLAGPDFVVGQYEFQCLHGMGEPLYEQVVGAAKLNRPCRIYAPVGTHETLLAYLVRRLLENGANSSFVNRIADPQVPVEEMIADPVEIVRAMPRPGAHHDQIALPANLYPDRRNSDGMDLSDEAALADLTAALLHSATIEWTAAPEDGEGTPRPVCNPADHRDRVGTVTETSPGHAAAAVHRASGSGWSKVPVVDRAAALDRAADAMQARMPVLLGLIVREAGKSLPNAISEVREAIDFLRYYAGQARATFGPAQTAIGPVVCISPWNFPLAIFTGQVAAALVAGNPVLAKPAEETPLIAAEAVRLLHEAGVPADALHLVPGDGAIGAALVAAPEVAGVMFTGSTEVARLIQRQLATRLSQGGKPIPLIAETGGQNALIVDSSALAEQVVADVIASAFDSAGQRCSALRILCLQEDVADRTLAMLKGALKELRIGRTDRLAVDIGPVITAEAQAGIEAHIDAMRGLGRSVEQLDLPPETQHGTFVPPTIIEIDDIADLKREVFGPVLHVIRFRREGLDQLIESINATGYGLTFGLHTRLDETIAHVTGRVKVGNIYVNRNVIGAIVGIQPFGGCGLSGTGPKAGGPLYLGRLVAVPPVFTARAGHPDSPLHDFIAWLEARGDSKGAAIARRHGAESALGVTLELPGPVGERNLYALHPRGLIQMKPETAAGLVEQMAVVLATGNRGIVEGMALPAALPDSVAAAFPARADRPFAAMLVEGGTDRVSAAVAAAAEMPGPIVPVHAADSGRAIAYHANWLLEEVSTSINTTAAGGNASLMMIG</sequence>
<keyword evidence="7 18" id="KW-0560">Oxidoreductase</keyword>
<feature type="domain" description="Proline utilization A proline dehydrogenase N-terminal" evidence="23">
    <location>
        <begin position="18"/>
        <end position="65"/>
    </location>
</feature>
<dbReference type="NCBIfam" id="NF008772">
    <property type="entry name" value="PRK11809.1"/>
    <property type="match status" value="1"/>
</dbReference>
<evidence type="ECO:0000256" key="19">
    <source>
        <dbReference type="PIRSR" id="PIRSR000197-1"/>
    </source>
</evidence>
<dbReference type="AlphaFoldDB" id="A0A0M3AQG6"/>
<reference evidence="24 25" key="1">
    <citation type="submission" date="2015-04" db="EMBL/GenBank/DDBJ databases">
        <title>Genome sequence of aromatic hydrocarbons-degrading Sphingobium chungbukense DJ77.</title>
        <authorList>
            <person name="Kim Y.-C."/>
            <person name="Chae J.-C."/>
        </authorList>
    </citation>
    <scope>NUCLEOTIDE SEQUENCE [LARGE SCALE GENOMIC DNA]</scope>
    <source>
        <strain evidence="24 25">DJ77</strain>
    </source>
</reference>
<dbReference type="Gene3D" id="1.20.5.550">
    <property type="entry name" value="Single Helix bin"/>
    <property type="match status" value="1"/>
</dbReference>
<dbReference type="InterPro" id="IPR005933">
    <property type="entry name" value="PutA_C"/>
</dbReference>
<dbReference type="Pfam" id="PF18327">
    <property type="entry name" value="PRODH"/>
    <property type="match status" value="1"/>
</dbReference>
<keyword evidence="9 18" id="KW-0520">NAD</keyword>
<dbReference type="Gene3D" id="3.40.605.10">
    <property type="entry name" value="Aldehyde Dehydrogenase, Chain A, domain 1"/>
    <property type="match status" value="1"/>
</dbReference>
<evidence type="ECO:0000259" key="20">
    <source>
        <dbReference type="Pfam" id="PF00171"/>
    </source>
</evidence>
<evidence type="ECO:0000259" key="22">
    <source>
        <dbReference type="Pfam" id="PF14850"/>
    </source>
</evidence>
<dbReference type="GO" id="GO:0003700">
    <property type="term" value="F:DNA-binding transcription factor activity"/>
    <property type="evidence" value="ECO:0007669"/>
    <property type="project" value="InterPro"/>
</dbReference>
<keyword evidence="12 18" id="KW-0804">Transcription</keyword>
<evidence type="ECO:0000256" key="6">
    <source>
        <dbReference type="ARBA" id="ARBA00022827"/>
    </source>
</evidence>
<evidence type="ECO:0000256" key="11">
    <source>
        <dbReference type="ARBA" id="ARBA00023125"/>
    </source>
</evidence>
<dbReference type="SUPFAM" id="SSF51730">
    <property type="entry name" value="FAD-linked oxidoreductase"/>
    <property type="match status" value="1"/>
</dbReference>
<dbReference type="FunFam" id="3.40.309.10:FF:000005">
    <property type="entry name" value="1-pyrroline-5-carboxylate dehydrogenase 1"/>
    <property type="match status" value="1"/>
</dbReference>
<dbReference type="NCBIfam" id="TIGR01238">
    <property type="entry name" value="D1pyr5carbox3"/>
    <property type="match status" value="1"/>
</dbReference>
<dbReference type="InterPro" id="IPR016162">
    <property type="entry name" value="Ald_DH_N"/>
</dbReference>
<evidence type="ECO:0000313" key="25">
    <source>
        <dbReference type="Proteomes" id="UP000033874"/>
    </source>
</evidence>
<dbReference type="Proteomes" id="UP000033874">
    <property type="component" value="Unassembled WGS sequence"/>
</dbReference>
<protein>
    <recommendedName>
        <fullName evidence="18">Bifunctional protein PutA</fullName>
    </recommendedName>
    <domain>
        <recommendedName>
            <fullName evidence="18">Proline dehydrogenase</fullName>
            <ecNumber evidence="18">1.5.5.2</ecNumber>
        </recommendedName>
        <alternativeName>
            <fullName evidence="18">Proline oxidase</fullName>
        </alternativeName>
    </domain>
    <domain>
        <recommendedName>
            <fullName evidence="18">Delta-1-pyrroline-5-carboxylate dehydrogenase</fullName>
            <shortName evidence="18">P5C dehydrogenase</shortName>
            <ecNumber evidence="18">1.2.1.88</ecNumber>
        </recommendedName>
        <alternativeName>
            <fullName evidence="18">L-glutamate gamma-semialdehyde dehydrogenase</fullName>
        </alternativeName>
    </domain>
</protein>
<keyword evidence="5 18" id="KW-0285">Flavoprotein</keyword>
<comment type="pathway">
    <text evidence="3 18">Amino-acid degradation; L-proline degradation into L-glutamate; L-glutamate from L-proline: step 2/2.</text>
</comment>
<dbReference type="InterPro" id="IPR024090">
    <property type="entry name" value="PRODH_PutA_dom_I"/>
</dbReference>
<evidence type="ECO:0000259" key="23">
    <source>
        <dbReference type="Pfam" id="PF18327"/>
    </source>
</evidence>
<evidence type="ECO:0000256" key="3">
    <source>
        <dbReference type="ARBA" id="ARBA00004786"/>
    </source>
</evidence>
<comment type="similarity">
    <text evidence="17 18">In the C-terminal section; belongs to the aldehyde dehydrogenase family.</text>
</comment>
<comment type="catalytic activity">
    <reaction evidence="14 18">
        <text>L-glutamate 5-semialdehyde + NAD(+) + H2O = L-glutamate + NADH + 2 H(+)</text>
        <dbReference type="Rhea" id="RHEA:30235"/>
        <dbReference type="ChEBI" id="CHEBI:15377"/>
        <dbReference type="ChEBI" id="CHEBI:15378"/>
        <dbReference type="ChEBI" id="CHEBI:29985"/>
        <dbReference type="ChEBI" id="CHEBI:57540"/>
        <dbReference type="ChEBI" id="CHEBI:57945"/>
        <dbReference type="ChEBI" id="CHEBI:58066"/>
        <dbReference type="EC" id="1.2.1.88"/>
    </reaction>
</comment>
<comment type="catalytic activity">
    <reaction evidence="15 18">
        <text>L-proline + a quinone = (S)-1-pyrroline-5-carboxylate + a quinol + H(+)</text>
        <dbReference type="Rhea" id="RHEA:23784"/>
        <dbReference type="ChEBI" id="CHEBI:15378"/>
        <dbReference type="ChEBI" id="CHEBI:17388"/>
        <dbReference type="ChEBI" id="CHEBI:24646"/>
        <dbReference type="ChEBI" id="CHEBI:60039"/>
        <dbReference type="ChEBI" id="CHEBI:132124"/>
        <dbReference type="EC" id="1.5.5.2"/>
    </reaction>
</comment>
<evidence type="ECO:0000256" key="5">
    <source>
        <dbReference type="ARBA" id="ARBA00022630"/>
    </source>
</evidence>
<keyword evidence="4 18" id="KW-0678">Repressor</keyword>
<dbReference type="STRING" id="56193.YP76_11695"/>
<dbReference type="Gene3D" id="1.20.5.460">
    <property type="entry name" value="Single helix bin"/>
    <property type="match status" value="1"/>
</dbReference>
<evidence type="ECO:0000259" key="21">
    <source>
        <dbReference type="Pfam" id="PF01619"/>
    </source>
</evidence>
<evidence type="ECO:0000256" key="17">
    <source>
        <dbReference type="ARBA" id="ARBA00060911"/>
    </source>
</evidence>
<feature type="active site" evidence="19">
    <location>
        <position position="826"/>
    </location>
</feature>
<organism evidence="24 25">
    <name type="scientific">Sphingobium chungbukense</name>
    <dbReference type="NCBI Taxonomy" id="56193"/>
    <lineage>
        <taxon>Bacteria</taxon>
        <taxon>Pseudomonadati</taxon>
        <taxon>Pseudomonadota</taxon>
        <taxon>Alphaproteobacteria</taxon>
        <taxon>Sphingomonadales</taxon>
        <taxon>Sphingomonadaceae</taxon>
        <taxon>Sphingobium</taxon>
    </lineage>
</organism>
<dbReference type="EC" id="1.2.1.88" evidence="18"/>
<comment type="function">
    <text evidence="18">Oxidizes proline to glutamate for use as a carbon and nitrogen source.</text>
</comment>
<evidence type="ECO:0000313" key="24">
    <source>
        <dbReference type="EMBL" id="KKW92075.1"/>
    </source>
</evidence>
<evidence type="ECO:0000256" key="12">
    <source>
        <dbReference type="ARBA" id="ARBA00023163"/>
    </source>
</evidence>
<dbReference type="EC" id="1.5.5.2" evidence="18"/>
<evidence type="ECO:0000256" key="15">
    <source>
        <dbReference type="ARBA" id="ARBA00048779"/>
    </source>
</evidence>
<dbReference type="PATRIC" id="fig|56193.3.peg.2430"/>
<evidence type="ECO:0000256" key="7">
    <source>
        <dbReference type="ARBA" id="ARBA00023002"/>
    </source>
</evidence>
<dbReference type="PANTHER" id="PTHR42862">
    <property type="entry name" value="DELTA-1-PYRROLINE-5-CARBOXYLATE DEHYDROGENASE 1, ISOFORM A-RELATED"/>
    <property type="match status" value="1"/>
</dbReference>
<dbReference type="FunFam" id="1.20.5.460:FF:000001">
    <property type="entry name" value="Bifunctional protein PutA"/>
    <property type="match status" value="1"/>
</dbReference>
<dbReference type="EMBL" id="LBIC01000005">
    <property type="protein sequence ID" value="KKW92075.1"/>
    <property type="molecule type" value="Genomic_DNA"/>
</dbReference>
<dbReference type="Gene3D" id="3.40.309.10">
    <property type="entry name" value="Aldehyde Dehydrogenase, Chain A, domain 2"/>
    <property type="match status" value="1"/>
</dbReference>
<dbReference type="Pfam" id="PF00171">
    <property type="entry name" value="Aldedh"/>
    <property type="match status" value="1"/>
</dbReference>
<dbReference type="InterPro" id="IPR029041">
    <property type="entry name" value="FAD-linked_oxidoreductase-like"/>
</dbReference>
<evidence type="ECO:0000256" key="14">
    <source>
        <dbReference type="ARBA" id="ARBA00048142"/>
    </source>
</evidence>
<dbReference type="Pfam" id="PF01619">
    <property type="entry name" value="Pro_dh"/>
    <property type="match status" value="1"/>
</dbReference>
<keyword evidence="8 18" id="KW-0805">Transcription regulation</keyword>
<dbReference type="InterPro" id="IPR024089">
    <property type="entry name" value="PRODH_PutA_dom_I/II"/>
</dbReference>
<dbReference type="PANTHER" id="PTHR42862:SF1">
    <property type="entry name" value="DELTA-1-PYRROLINE-5-CARBOXYLATE DEHYDROGENASE 2, ISOFORM A-RELATED"/>
    <property type="match status" value="1"/>
</dbReference>
<dbReference type="GO" id="GO:0010133">
    <property type="term" value="P:L-proline catabolic process to L-glutamate"/>
    <property type="evidence" value="ECO:0007669"/>
    <property type="project" value="UniProtKB-UniRule"/>
</dbReference>
<dbReference type="InterPro" id="IPR050485">
    <property type="entry name" value="Proline_metab_enzyme"/>
</dbReference>
<dbReference type="InterPro" id="IPR041349">
    <property type="entry name" value="PRODH"/>
</dbReference>
<dbReference type="SUPFAM" id="SSF81935">
    <property type="entry name" value="N-terminal domain of bifunctional PutA protein"/>
    <property type="match status" value="1"/>
</dbReference>
<dbReference type="RefSeq" id="WP_046764085.1">
    <property type="nucleotide sequence ID" value="NZ_LBIC01000005.1"/>
</dbReference>
<dbReference type="UniPathway" id="UPA00261">
    <property type="reaction ID" value="UER00373"/>
</dbReference>
<keyword evidence="10 18" id="KW-0642">Proline metabolism</keyword>
<dbReference type="NCBIfam" id="NF008869">
    <property type="entry name" value="PRK11904.1"/>
    <property type="match status" value="1"/>
</dbReference>
<evidence type="ECO:0000256" key="10">
    <source>
        <dbReference type="ARBA" id="ARBA00023062"/>
    </source>
</evidence>
<evidence type="ECO:0000256" key="9">
    <source>
        <dbReference type="ARBA" id="ARBA00023027"/>
    </source>
</evidence>
<feature type="active site" evidence="19">
    <location>
        <position position="792"/>
    </location>
</feature>
<feature type="domain" description="Proline dehydrogenase" evidence="21">
    <location>
        <begin position="193"/>
        <end position="491"/>
    </location>
</feature>
<evidence type="ECO:0000256" key="8">
    <source>
        <dbReference type="ARBA" id="ARBA00023015"/>
    </source>
</evidence>
<comment type="caution">
    <text evidence="24">The sequence shown here is derived from an EMBL/GenBank/DDBJ whole genome shotgun (WGS) entry which is preliminary data.</text>
</comment>
<dbReference type="SUPFAM" id="SSF53720">
    <property type="entry name" value="ALDH-like"/>
    <property type="match status" value="1"/>
</dbReference>
<evidence type="ECO:0000256" key="13">
    <source>
        <dbReference type="ARBA" id="ARBA00023268"/>
    </source>
</evidence>
<dbReference type="PROSITE" id="PS00070">
    <property type="entry name" value="ALDEHYDE_DEHYDR_CYS"/>
    <property type="match status" value="1"/>
</dbReference>
<feature type="domain" description="Proline dehydrogenase PutA" evidence="22">
    <location>
        <begin position="73"/>
        <end position="184"/>
    </location>
</feature>
<dbReference type="GO" id="GO:0003677">
    <property type="term" value="F:DNA binding"/>
    <property type="evidence" value="ECO:0007669"/>
    <property type="project" value="UniProtKB-KW"/>
</dbReference>
<keyword evidence="6 18" id="KW-0274">FAD</keyword>
<comment type="pathway">
    <text evidence="2 18">Amino-acid degradation; L-proline degradation into L-glutamate; L-glutamate from L-proline: step 1/2.</text>
</comment>
<comment type="cofactor">
    <cofactor evidence="1 18">
        <name>FAD</name>
        <dbReference type="ChEBI" id="CHEBI:57692"/>
    </cofactor>
</comment>
<dbReference type="InterPro" id="IPR016161">
    <property type="entry name" value="Ald_DH/histidinol_DH"/>
</dbReference>
<dbReference type="InterPro" id="IPR015590">
    <property type="entry name" value="Aldehyde_DH_dom"/>
</dbReference>
<dbReference type="CDD" id="cd07125">
    <property type="entry name" value="ALDH_PutA-P5CDH"/>
    <property type="match status" value="1"/>
</dbReference>
<keyword evidence="25" id="KW-1185">Reference proteome</keyword>
<dbReference type="Pfam" id="PF14850">
    <property type="entry name" value="Pro_dh-DNA_bdg"/>
    <property type="match status" value="1"/>
</dbReference>
<gene>
    <name evidence="24" type="primary">putA</name>
    <name evidence="24" type="ORF">YP76_11695</name>
</gene>
<feature type="domain" description="Aldehyde dehydrogenase" evidence="20">
    <location>
        <begin position="572"/>
        <end position="1007"/>
    </location>
</feature>
<evidence type="ECO:0000256" key="16">
    <source>
        <dbReference type="ARBA" id="ARBA00060889"/>
    </source>
</evidence>
<name>A0A0M3AQG6_9SPHN</name>
<dbReference type="InterPro" id="IPR016163">
    <property type="entry name" value="Ald_DH_C"/>
</dbReference>
<dbReference type="GO" id="GO:0009898">
    <property type="term" value="C:cytoplasmic side of plasma membrane"/>
    <property type="evidence" value="ECO:0007669"/>
    <property type="project" value="TreeGrafter"/>
</dbReference>
<dbReference type="Gene3D" id="3.20.20.220">
    <property type="match status" value="1"/>
</dbReference>
<dbReference type="InterPro" id="IPR024082">
    <property type="entry name" value="PRODH_PutA_dom_II"/>
</dbReference>
<evidence type="ECO:0000256" key="2">
    <source>
        <dbReference type="ARBA" id="ARBA00004739"/>
    </source>
</evidence>
<keyword evidence="11 18" id="KW-0238">DNA-binding</keyword>
<dbReference type="InterPro" id="IPR002872">
    <property type="entry name" value="Proline_DH_dom"/>
</dbReference>
<dbReference type="GO" id="GO:0004657">
    <property type="term" value="F:proline dehydrogenase activity"/>
    <property type="evidence" value="ECO:0007669"/>
    <property type="project" value="UniProtKB-UniRule"/>
</dbReference>
<comment type="similarity">
    <text evidence="16 18">In the N-terminal section; belongs to the proline dehydrogenase family.</text>
</comment>
<keyword evidence="13" id="KW-0511">Multifunctional enzyme</keyword>
<evidence type="ECO:0000256" key="1">
    <source>
        <dbReference type="ARBA" id="ARBA00001974"/>
    </source>
</evidence>
<dbReference type="FunFam" id="3.20.20.220:FF:000004">
    <property type="entry name" value="Bifunctional protein PutA"/>
    <property type="match status" value="1"/>
</dbReference>
<dbReference type="GO" id="GO:0003842">
    <property type="term" value="F:L-glutamate gamma-semialdehyde dehydrogenase activity"/>
    <property type="evidence" value="ECO:0007669"/>
    <property type="project" value="UniProtKB-UniRule"/>
</dbReference>
<proteinExistence type="inferred from homology"/>
<dbReference type="InterPro" id="IPR025703">
    <property type="entry name" value="Bifunct_PutA"/>
</dbReference>